<dbReference type="SUPFAM" id="SSF57625">
    <property type="entry name" value="Invertebrate chitin-binding proteins"/>
    <property type="match status" value="1"/>
</dbReference>
<evidence type="ECO:0000313" key="2">
    <source>
        <dbReference type="EMBL" id="KAJ8896813.1"/>
    </source>
</evidence>
<name>A0ABQ9ILX5_9NEOP</name>
<dbReference type="Gene3D" id="2.170.140.10">
    <property type="entry name" value="Chitin binding domain"/>
    <property type="match status" value="1"/>
</dbReference>
<comment type="caution">
    <text evidence="2">The sequence shown here is derived from an EMBL/GenBank/DDBJ whole genome shotgun (WGS) entry which is preliminary data.</text>
</comment>
<dbReference type="Proteomes" id="UP001159363">
    <property type="component" value="Chromosome 1"/>
</dbReference>
<keyword evidence="3" id="KW-1185">Reference proteome</keyword>
<dbReference type="Pfam" id="PF01607">
    <property type="entry name" value="CBM_14"/>
    <property type="match status" value="1"/>
</dbReference>
<proteinExistence type="predicted"/>
<dbReference type="PROSITE" id="PS50940">
    <property type="entry name" value="CHIT_BIND_II"/>
    <property type="match status" value="1"/>
</dbReference>
<organism evidence="2 3">
    <name type="scientific">Dryococelus australis</name>
    <dbReference type="NCBI Taxonomy" id="614101"/>
    <lineage>
        <taxon>Eukaryota</taxon>
        <taxon>Metazoa</taxon>
        <taxon>Ecdysozoa</taxon>
        <taxon>Arthropoda</taxon>
        <taxon>Hexapoda</taxon>
        <taxon>Insecta</taxon>
        <taxon>Pterygota</taxon>
        <taxon>Neoptera</taxon>
        <taxon>Polyneoptera</taxon>
        <taxon>Phasmatodea</taxon>
        <taxon>Verophasmatodea</taxon>
        <taxon>Anareolatae</taxon>
        <taxon>Phasmatidae</taxon>
        <taxon>Eurycanthinae</taxon>
        <taxon>Dryococelus</taxon>
    </lineage>
</organism>
<protein>
    <recommendedName>
        <fullName evidence="1">Chitin-binding type-2 domain-containing protein</fullName>
    </recommendedName>
</protein>
<feature type="domain" description="Chitin-binding type-2" evidence="1">
    <location>
        <begin position="33"/>
        <end position="90"/>
    </location>
</feature>
<evidence type="ECO:0000313" key="3">
    <source>
        <dbReference type="Proteomes" id="UP001159363"/>
    </source>
</evidence>
<gene>
    <name evidence="2" type="ORF">PR048_002159</name>
</gene>
<reference evidence="2 3" key="1">
    <citation type="submission" date="2023-02" db="EMBL/GenBank/DDBJ databases">
        <title>LHISI_Scaffold_Assembly.</title>
        <authorList>
            <person name="Stuart O.P."/>
            <person name="Cleave R."/>
            <person name="Magrath M.J.L."/>
            <person name="Mikheyev A.S."/>
        </authorList>
    </citation>
    <scope>NUCLEOTIDE SEQUENCE [LARGE SCALE GENOMIC DNA]</scope>
    <source>
        <strain evidence="2">Daus_M_001</strain>
        <tissue evidence="2">Leg muscle</tissue>
    </source>
</reference>
<dbReference type="InterPro" id="IPR036508">
    <property type="entry name" value="Chitin-bd_dom_sf"/>
</dbReference>
<sequence length="115" mass="12748">MMLLQVTGCGAVLPQVQHQHIDSNSKSAPAGYTFQCTSVGTFPDPYDCTGYHVCYQDDTVIMDDYQECDHGWIYNPLLKTCSIDGTSCATYPPVPTCTEKYQVGSLSKNPNTYYI</sequence>
<evidence type="ECO:0000259" key="1">
    <source>
        <dbReference type="PROSITE" id="PS50940"/>
    </source>
</evidence>
<dbReference type="EMBL" id="JARBHB010000001">
    <property type="protein sequence ID" value="KAJ8896813.1"/>
    <property type="molecule type" value="Genomic_DNA"/>
</dbReference>
<accession>A0ABQ9ILX5</accession>
<dbReference type="InterPro" id="IPR002557">
    <property type="entry name" value="Chitin-bd_dom"/>
</dbReference>